<dbReference type="Proteomes" id="UP000199350">
    <property type="component" value="Chromosome I"/>
</dbReference>
<sequence length="201" mass="21458">MSNKGLYTNGSTAISAKVDSIPLRDTDVTQPGQDSIGALVSNASEQVSRLVRSEIELAKTEVMGEVKKGAVGGGLFAAAGVIALYSTFFFFFFLAALLHLWMPWWAAFLIIFLVMLAVAGILAFVGFRKFKNVKAPERTMESVGELKNLVPGQAQKNLAEDDSALYTGGPAPTGRIPVVTDERSVTRTVPTRGGSTAVTKD</sequence>
<keyword evidence="1" id="KW-1133">Transmembrane helix</keyword>
<protein>
    <submittedName>
        <fullName evidence="2">Putative Holin-X, holin superfamily III</fullName>
    </submittedName>
</protein>
<name>A0A1G9Q5E2_9CORY</name>
<reference evidence="3" key="1">
    <citation type="submission" date="2016-10" db="EMBL/GenBank/DDBJ databases">
        <authorList>
            <person name="Varghese N."/>
            <person name="Submissions S."/>
        </authorList>
    </citation>
    <scope>NUCLEOTIDE SEQUENCE [LARGE SCALE GENOMIC DNA]</scope>
    <source>
        <strain evidence="3">DSM 20632</strain>
    </source>
</reference>
<accession>A0A1G9Q5E2</accession>
<dbReference type="Pfam" id="PF07332">
    <property type="entry name" value="Phage_holin_3_6"/>
    <property type="match status" value="1"/>
</dbReference>
<feature type="transmembrane region" description="Helical" evidence="1">
    <location>
        <begin position="75"/>
        <end position="98"/>
    </location>
</feature>
<keyword evidence="1" id="KW-0812">Transmembrane</keyword>
<dbReference type="STRING" id="38302.SAMN04488535_1766"/>
<organism evidence="2 3">
    <name type="scientific">Corynebacterium mycetoides</name>
    <dbReference type="NCBI Taxonomy" id="38302"/>
    <lineage>
        <taxon>Bacteria</taxon>
        <taxon>Bacillati</taxon>
        <taxon>Actinomycetota</taxon>
        <taxon>Actinomycetes</taxon>
        <taxon>Mycobacteriales</taxon>
        <taxon>Corynebacteriaceae</taxon>
        <taxon>Corynebacterium</taxon>
    </lineage>
</organism>
<dbReference type="EMBL" id="LT629700">
    <property type="protein sequence ID" value="SDM06262.1"/>
    <property type="molecule type" value="Genomic_DNA"/>
</dbReference>
<dbReference type="OrthoDB" id="3828498at2"/>
<gene>
    <name evidence="2" type="ORF">SAMN04488535_1766</name>
</gene>
<evidence type="ECO:0000313" key="3">
    <source>
        <dbReference type="Proteomes" id="UP000199350"/>
    </source>
</evidence>
<keyword evidence="3" id="KW-1185">Reference proteome</keyword>
<dbReference type="InterPro" id="IPR009937">
    <property type="entry name" value="Phage_holin_3_6"/>
</dbReference>
<feature type="transmembrane region" description="Helical" evidence="1">
    <location>
        <begin position="104"/>
        <end position="127"/>
    </location>
</feature>
<evidence type="ECO:0000313" key="2">
    <source>
        <dbReference type="EMBL" id="SDM06262.1"/>
    </source>
</evidence>
<dbReference type="AlphaFoldDB" id="A0A1G9Q5E2"/>
<keyword evidence="1" id="KW-0472">Membrane</keyword>
<dbReference type="RefSeq" id="WP_092151335.1">
    <property type="nucleotide sequence ID" value="NZ_LT629700.1"/>
</dbReference>
<evidence type="ECO:0000256" key="1">
    <source>
        <dbReference type="SAM" id="Phobius"/>
    </source>
</evidence>
<proteinExistence type="predicted"/>